<dbReference type="InterPro" id="IPR002641">
    <property type="entry name" value="PNPLA_dom"/>
</dbReference>
<dbReference type="PANTHER" id="PTHR32176:SF109">
    <property type="entry name" value="PATATIN-LIKE PROTEIN 2"/>
    <property type="match status" value="1"/>
</dbReference>
<name>A0AAP0JLG1_9MAGN</name>
<dbReference type="SUPFAM" id="SSF52151">
    <property type="entry name" value="FabD/lysophospholipase-like"/>
    <property type="match status" value="1"/>
</dbReference>
<evidence type="ECO:0000313" key="10">
    <source>
        <dbReference type="Proteomes" id="UP001420932"/>
    </source>
</evidence>
<evidence type="ECO:0000256" key="2">
    <source>
        <dbReference type="ARBA" id="ARBA00022801"/>
    </source>
</evidence>
<dbReference type="GO" id="GO:0047372">
    <property type="term" value="F:monoacylglycerol lipase activity"/>
    <property type="evidence" value="ECO:0007669"/>
    <property type="project" value="TreeGrafter"/>
</dbReference>
<dbReference type="GO" id="GO:0016042">
    <property type="term" value="P:lipid catabolic process"/>
    <property type="evidence" value="ECO:0007669"/>
    <property type="project" value="UniProtKB-UniRule"/>
</dbReference>
<keyword evidence="4 6" id="KW-0442">Lipid degradation</keyword>
<dbReference type="PANTHER" id="PTHR32176">
    <property type="entry name" value="XYLOSE ISOMERASE"/>
    <property type="match status" value="1"/>
</dbReference>
<evidence type="ECO:0000256" key="6">
    <source>
        <dbReference type="PROSITE-ProRule" id="PRU01161"/>
    </source>
</evidence>
<feature type="domain" description="PNPLA" evidence="8">
    <location>
        <begin position="20"/>
        <end position="228"/>
    </location>
</feature>
<feature type="short sequence motif" description="GXSXG" evidence="6">
    <location>
        <begin position="62"/>
        <end position="66"/>
    </location>
</feature>
<evidence type="ECO:0000256" key="1">
    <source>
        <dbReference type="ARBA" id="ARBA00010240"/>
    </source>
</evidence>
<feature type="short sequence motif" description="GXGXXG" evidence="6">
    <location>
        <begin position="24"/>
        <end position="29"/>
    </location>
</feature>
<comment type="domain">
    <text evidence="7">The nitrogen atoms of the two glycine residues in the GGXR motif define the oxyanion hole, and stabilize the oxyanion that forms during the nucleophilic attack by the catalytic serine during substrate cleavage.</text>
</comment>
<dbReference type="AlphaFoldDB" id="A0AAP0JLG1"/>
<evidence type="ECO:0000256" key="7">
    <source>
        <dbReference type="RuleBase" id="RU361262"/>
    </source>
</evidence>
<keyword evidence="2 6" id="KW-0378">Hydrolase</keyword>
<dbReference type="GO" id="GO:0004620">
    <property type="term" value="F:phospholipase activity"/>
    <property type="evidence" value="ECO:0007669"/>
    <property type="project" value="TreeGrafter"/>
</dbReference>
<evidence type="ECO:0000259" key="8">
    <source>
        <dbReference type="PROSITE" id="PS51635"/>
    </source>
</evidence>
<dbReference type="EMBL" id="JBBNAF010000006">
    <property type="protein sequence ID" value="KAK9136064.1"/>
    <property type="molecule type" value="Genomic_DNA"/>
</dbReference>
<dbReference type="CDD" id="cd07214">
    <property type="entry name" value="Pat17_isozyme_like"/>
    <property type="match status" value="1"/>
</dbReference>
<gene>
    <name evidence="9" type="ORF">Syun_015394</name>
</gene>
<comment type="function">
    <text evidence="7">Lipolytic acyl hydrolase (LAH).</text>
</comment>
<dbReference type="InterPro" id="IPR016035">
    <property type="entry name" value="Acyl_Trfase/lysoPLipase"/>
</dbReference>
<dbReference type="GO" id="GO:0006952">
    <property type="term" value="P:defense response"/>
    <property type="evidence" value="ECO:0007669"/>
    <property type="project" value="UniProtKB-KW"/>
</dbReference>
<evidence type="ECO:0000313" key="9">
    <source>
        <dbReference type="EMBL" id="KAK9136064.1"/>
    </source>
</evidence>
<organism evidence="9 10">
    <name type="scientific">Stephania yunnanensis</name>
    <dbReference type="NCBI Taxonomy" id="152371"/>
    <lineage>
        <taxon>Eukaryota</taxon>
        <taxon>Viridiplantae</taxon>
        <taxon>Streptophyta</taxon>
        <taxon>Embryophyta</taxon>
        <taxon>Tracheophyta</taxon>
        <taxon>Spermatophyta</taxon>
        <taxon>Magnoliopsida</taxon>
        <taxon>Ranunculales</taxon>
        <taxon>Menispermaceae</taxon>
        <taxon>Menispermoideae</taxon>
        <taxon>Cissampelideae</taxon>
        <taxon>Stephania</taxon>
    </lineage>
</organism>
<sequence>MERLMSSVQPPAYGDLITILSIDGGGIRGVIPGTILTFLESELQALDGGDARLADYFDVIGGTSTGGLVTTMLTAPDEKSRPIFSAKDIVSFYVEHGPKIFPPKSSGWLYTIANLVKSSVMGPKYDGKYLKGLLDKLLKDLKLHQTLTNVVIPTFDIKRFQPIVFSSFEVKKSSDTDARLADICIGTSAAPTYLPAHYFKTQGKDKNPLEFNLIDGGVAANNPTLVAISEVTKQVFRKQTRFDQIMPLDYARFLVVSLGTGRRGEEKYNAQMAAKWGFLGWFINGASHPLVDVFTQASPDMVDYHIGVIFQALQCPQNYLRIQDDTLTGKVASTDVATKENLQNLMEVGKALLKKPMSRMNFATGVYEPVKNGGTNEDALKRFAKLLSEERKRRTAKSQNAKSV</sequence>
<protein>
    <recommendedName>
        <fullName evidence="7">Patatin</fullName>
        <ecNumber evidence="7">3.1.1.-</ecNumber>
    </recommendedName>
</protein>
<keyword evidence="3" id="KW-0611">Plant defense</keyword>
<evidence type="ECO:0000256" key="3">
    <source>
        <dbReference type="ARBA" id="ARBA00022821"/>
    </source>
</evidence>
<dbReference type="Pfam" id="PF01734">
    <property type="entry name" value="Patatin"/>
    <property type="match status" value="1"/>
</dbReference>
<dbReference type="Gene3D" id="3.40.1090.10">
    <property type="entry name" value="Cytosolic phospholipase A2 catalytic domain"/>
    <property type="match status" value="1"/>
</dbReference>
<comment type="similarity">
    <text evidence="1 7">Belongs to the patatin family.</text>
</comment>
<evidence type="ECO:0000256" key="4">
    <source>
        <dbReference type="ARBA" id="ARBA00022963"/>
    </source>
</evidence>
<accession>A0AAP0JLG1</accession>
<keyword evidence="5 6" id="KW-0443">Lipid metabolism</keyword>
<evidence type="ECO:0000256" key="5">
    <source>
        <dbReference type="ARBA" id="ARBA00023098"/>
    </source>
</evidence>
<keyword evidence="10" id="KW-1185">Reference proteome</keyword>
<dbReference type="EC" id="3.1.1.-" evidence="7"/>
<dbReference type="FunFam" id="3.40.1090.10:FF:000005">
    <property type="entry name" value="Patatin"/>
    <property type="match status" value="1"/>
</dbReference>
<comment type="caution">
    <text evidence="9">The sequence shown here is derived from an EMBL/GenBank/DDBJ whole genome shotgun (WGS) entry which is preliminary data.</text>
</comment>
<dbReference type="Proteomes" id="UP001420932">
    <property type="component" value="Unassembled WGS sequence"/>
</dbReference>
<feature type="active site" description="Nucleophile" evidence="6">
    <location>
        <position position="64"/>
    </location>
</feature>
<proteinExistence type="inferred from homology"/>
<feature type="active site" description="Proton acceptor" evidence="6">
    <location>
        <position position="215"/>
    </location>
</feature>
<reference evidence="9 10" key="1">
    <citation type="submission" date="2024-01" db="EMBL/GenBank/DDBJ databases">
        <title>Genome assemblies of Stephania.</title>
        <authorList>
            <person name="Yang L."/>
        </authorList>
    </citation>
    <scope>NUCLEOTIDE SEQUENCE [LARGE SCALE GENOMIC DNA]</scope>
    <source>
        <strain evidence="9">YNDBR</strain>
        <tissue evidence="9">Leaf</tissue>
    </source>
</reference>
<dbReference type="PROSITE" id="PS51635">
    <property type="entry name" value="PNPLA"/>
    <property type="match status" value="1"/>
</dbReference>
<feature type="short sequence motif" description="DGA/G" evidence="6">
    <location>
        <begin position="215"/>
        <end position="217"/>
    </location>
</feature>